<reference evidence="3" key="1">
    <citation type="submission" date="2015-02" db="EMBL/GenBank/DDBJ databases">
        <authorList>
            <person name="Gomez-Escribano P.J."/>
        </authorList>
    </citation>
    <scope>NUCLEOTIDE SEQUENCE [LARGE SCALE GENOMIC DNA]</scope>
    <source>
        <strain evidence="3">C34 (DSM 42122 / NRRL B-24963)</strain>
        <plasmid evidence="3">pSLE2</plasmid>
    </source>
</reference>
<keyword evidence="2" id="KW-0614">Plasmid</keyword>
<sequence length="83" mass="9489">MRHMSRNSRSNEQHGESQEWTNGPQSEWPTVNLCGRRRWNDWVRCGLDIRSVHCGVAMKGCVCTPEGRISRGEPTMSSCRPQS</sequence>
<organism evidence="2 3">
    <name type="scientific">Streptomyces leeuwenhoekii</name>
    <dbReference type="NCBI Taxonomy" id="1437453"/>
    <lineage>
        <taxon>Bacteria</taxon>
        <taxon>Bacillati</taxon>
        <taxon>Actinomycetota</taxon>
        <taxon>Actinomycetes</taxon>
        <taxon>Kitasatosporales</taxon>
        <taxon>Streptomycetaceae</taxon>
        <taxon>Streptomyces</taxon>
    </lineage>
</organism>
<geneLocation type="plasmid" evidence="2 3">
    <name>pSLE2</name>
</geneLocation>
<evidence type="ECO:0000313" key="2">
    <source>
        <dbReference type="EMBL" id="CQR59309.1"/>
    </source>
</evidence>
<gene>
    <name evidence="2" type="primary">sle2_008</name>
</gene>
<feature type="compositionally biased region" description="Polar residues" evidence="1">
    <location>
        <begin position="18"/>
        <end position="29"/>
    </location>
</feature>
<evidence type="ECO:0000256" key="1">
    <source>
        <dbReference type="SAM" id="MobiDB-lite"/>
    </source>
</evidence>
<evidence type="ECO:0000313" key="3">
    <source>
        <dbReference type="Proteomes" id="UP000035016"/>
    </source>
</evidence>
<dbReference type="KEGG" id="sle:sle2_008"/>
<accession>A0A0F7VKL4</accession>
<dbReference type="EMBL" id="LN831789">
    <property type="protein sequence ID" value="CQR59309.1"/>
    <property type="molecule type" value="Genomic_DNA"/>
</dbReference>
<protein>
    <submittedName>
        <fullName evidence="2">Uncharacterized protein</fullName>
    </submittedName>
</protein>
<dbReference type="AlphaFoldDB" id="A0A0F7VKL4"/>
<dbReference type="Proteomes" id="UP000035016">
    <property type="component" value="Plasmid pSLE2"/>
</dbReference>
<proteinExistence type="predicted"/>
<name>A0A0F7VKL4_STRLW</name>
<feature type="region of interest" description="Disordered" evidence="1">
    <location>
        <begin position="1"/>
        <end position="31"/>
    </location>
</feature>